<accession>B9FPU8</accession>
<gene>
    <name evidence="2" type="ORF">OsJ_18715</name>
</gene>
<feature type="compositionally biased region" description="Acidic residues" evidence="1">
    <location>
        <begin position="27"/>
        <end position="38"/>
    </location>
</feature>
<dbReference type="Proteomes" id="UP000007752">
    <property type="component" value="Chromosome 5"/>
</dbReference>
<name>B9FPU8_ORYSJ</name>
<reference evidence="2" key="1">
    <citation type="journal article" date="2005" name="PLoS Biol.">
        <title>The genomes of Oryza sativa: a history of duplications.</title>
        <authorList>
            <person name="Yu J."/>
            <person name="Wang J."/>
            <person name="Lin W."/>
            <person name="Li S."/>
            <person name="Li H."/>
            <person name="Zhou J."/>
            <person name="Ni P."/>
            <person name="Dong W."/>
            <person name="Hu S."/>
            <person name="Zeng C."/>
            <person name="Zhang J."/>
            <person name="Zhang Y."/>
            <person name="Li R."/>
            <person name="Xu Z."/>
            <person name="Li S."/>
            <person name="Li X."/>
            <person name="Zheng H."/>
            <person name="Cong L."/>
            <person name="Lin L."/>
            <person name="Yin J."/>
            <person name="Geng J."/>
            <person name="Li G."/>
            <person name="Shi J."/>
            <person name="Liu J."/>
            <person name="Lv H."/>
            <person name="Li J."/>
            <person name="Wang J."/>
            <person name="Deng Y."/>
            <person name="Ran L."/>
            <person name="Shi X."/>
            <person name="Wang X."/>
            <person name="Wu Q."/>
            <person name="Li C."/>
            <person name="Ren X."/>
            <person name="Wang J."/>
            <person name="Wang X."/>
            <person name="Li D."/>
            <person name="Liu D."/>
            <person name="Zhang X."/>
            <person name="Ji Z."/>
            <person name="Zhao W."/>
            <person name="Sun Y."/>
            <person name="Zhang Z."/>
            <person name="Bao J."/>
            <person name="Han Y."/>
            <person name="Dong L."/>
            <person name="Ji J."/>
            <person name="Chen P."/>
            <person name="Wu S."/>
            <person name="Liu J."/>
            <person name="Xiao Y."/>
            <person name="Bu D."/>
            <person name="Tan J."/>
            <person name="Yang L."/>
            <person name="Ye C."/>
            <person name="Zhang J."/>
            <person name="Xu J."/>
            <person name="Zhou Y."/>
            <person name="Yu Y."/>
            <person name="Zhang B."/>
            <person name="Zhuang S."/>
            <person name="Wei H."/>
            <person name="Liu B."/>
            <person name="Lei M."/>
            <person name="Yu H."/>
            <person name="Li Y."/>
            <person name="Xu H."/>
            <person name="Wei S."/>
            <person name="He X."/>
            <person name="Fang L."/>
            <person name="Zhang Z."/>
            <person name="Zhang Y."/>
            <person name="Huang X."/>
            <person name="Su Z."/>
            <person name="Tong W."/>
            <person name="Li J."/>
            <person name="Tong Z."/>
            <person name="Li S."/>
            <person name="Ye J."/>
            <person name="Wang L."/>
            <person name="Fang L."/>
            <person name="Lei T."/>
            <person name="Chen C."/>
            <person name="Chen H."/>
            <person name="Xu Z."/>
            <person name="Li H."/>
            <person name="Huang H."/>
            <person name="Zhang F."/>
            <person name="Xu H."/>
            <person name="Li N."/>
            <person name="Zhao C."/>
            <person name="Li S."/>
            <person name="Dong L."/>
            <person name="Huang Y."/>
            <person name="Li L."/>
            <person name="Xi Y."/>
            <person name="Qi Q."/>
            <person name="Li W."/>
            <person name="Zhang B."/>
            <person name="Hu W."/>
            <person name="Zhang Y."/>
            <person name="Tian X."/>
            <person name="Jiao Y."/>
            <person name="Liang X."/>
            <person name="Jin J."/>
            <person name="Gao L."/>
            <person name="Zheng W."/>
            <person name="Hao B."/>
            <person name="Liu S."/>
            <person name="Wang W."/>
            <person name="Yuan L."/>
            <person name="Cao M."/>
            <person name="McDermott J."/>
            <person name="Samudrala R."/>
            <person name="Wang J."/>
            <person name="Wong G.K."/>
            <person name="Yang H."/>
        </authorList>
    </citation>
    <scope>NUCLEOTIDE SEQUENCE [LARGE SCALE GENOMIC DNA]</scope>
</reference>
<organism evidence="2">
    <name type="scientific">Oryza sativa subsp. japonica</name>
    <name type="common">Rice</name>
    <dbReference type="NCBI Taxonomy" id="39947"/>
    <lineage>
        <taxon>Eukaryota</taxon>
        <taxon>Viridiplantae</taxon>
        <taxon>Streptophyta</taxon>
        <taxon>Embryophyta</taxon>
        <taxon>Tracheophyta</taxon>
        <taxon>Spermatophyta</taxon>
        <taxon>Magnoliopsida</taxon>
        <taxon>Liliopsida</taxon>
        <taxon>Poales</taxon>
        <taxon>Poaceae</taxon>
        <taxon>BOP clade</taxon>
        <taxon>Oryzoideae</taxon>
        <taxon>Oryzeae</taxon>
        <taxon>Oryzinae</taxon>
        <taxon>Oryza</taxon>
        <taxon>Oryza sativa</taxon>
    </lineage>
</organism>
<dbReference type="AlphaFoldDB" id="B9FPU8"/>
<sequence>MGTRRVSGPPHYPAGPVDSELTTTTIEDVELDDGELEGNEASRRAPRPGRCPRMAVDAAARALPDAAVDAAAAARALAAIADAAAAPWPPPASGVVEMVAAWVGG</sequence>
<evidence type="ECO:0000313" key="2">
    <source>
        <dbReference type="EMBL" id="EEE63890.1"/>
    </source>
</evidence>
<protein>
    <submittedName>
        <fullName evidence="2">Uncharacterized protein</fullName>
    </submittedName>
</protein>
<dbReference type="EMBL" id="CM000142">
    <property type="protein sequence ID" value="EEE63890.1"/>
    <property type="molecule type" value="Genomic_DNA"/>
</dbReference>
<proteinExistence type="predicted"/>
<evidence type="ECO:0000256" key="1">
    <source>
        <dbReference type="SAM" id="MobiDB-lite"/>
    </source>
</evidence>
<reference evidence="2" key="2">
    <citation type="submission" date="2008-12" db="EMBL/GenBank/DDBJ databases">
        <title>Improved gene annotation of the rice (Oryza sativa) genomes.</title>
        <authorList>
            <person name="Wang J."/>
            <person name="Li R."/>
            <person name="Fan W."/>
            <person name="Huang Q."/>
            <person name="Zhang J."/>
            <person name="Zhou Y."/>
            <person name="Hu Y."/>
            <person name="Zi S."/>
            <person name="Li J."/>
            <person name="Ni P."/>
            <person name="Zheng H."/>
            <person name="Zhang Y."/>
            <person name="Zhao M."/>
            <person name="Hao Q."/>
            <person name="McDermott J."/>
            <person name="Samudrala R."/>
            <person name="Kristiansen K."/>
            <person name="Wong G.K.-S."/>
        </authorList>
    </citation>
    <scope>NUCLEOTIDE SEQUENCE</scope>
</reference>
<feature type="region of interest" description="Disordered" evidence="1">
    <location>
        <begin position="1"/>
        <end position="50"/>
    </location>
</feature>